<keyword evidence="1" id="KW-1133">Transmembrane helix</keyword>
<protein>
    <recommendedName>
        <fullName evidence="4">MASE1 domain-containing protein</fullName>
    </recommendedName>
</protein>
<feature type="transmembrane region" description="Helical" evidence="1">
    <location>
        <begin position="119"/>
        <end position="140"/>
    </location>
</feature>
<evidence type="ECO:0000313" key="2">
    <source>
        <dbReference type="EMBL" id="NML61783.1"/>
    </source>
</evidence>
<dbReference type="Proteomes" id="UP000583752">
    <property type="component" value="Unassembled WGS sequence"/>
</dbReference>
<evidence type="ECO:0008006" key="4">
    <source>
        <dbReference type="Google" id="ProtNLM"/>
    </source>
</evidence>
<keyword evidence="3" id="KW-1185">Reference proteome</keyword>
<organism evidence="2 3">
    <name type="scientific">Massilia polaris</name>
    <dbReference type="NCBI Taxonomy" id="2728846"/>
    <lineage>
        <taxon>Bacteria</taxon>
        <taxon>Pseudomonadati</taxon>
        <taxon>Pseudomonadota</taxon>
        <taxon>Betaproteobacteria</taxon>
        <taxon>Burkholderiales</taxon>
        <taxon>Oxalobacteraceae</taxon>
        <taxon>Telluria group</taxon>
        <taxon>Massilia</taxon>
    </lineage>
</organism>
<comment type="caution">
    <text evidence="2">The sequence shown here is derived from an EMBL/GenBank/DDBJ whole genome shotgun (WGS) entry which is preliminary data.</text>
</comment>
<feature type="transmembrane region" description="Helical" evidence="1">
    <location>
        <begin position="6"/>
        <end position="28"/>
    </location>
</feature>
<keyword evidence="1" id="KW-0472">Membrane</keyword>
<proteinExistence type="predicted"/>
<keyword evidence="1" id="KW-0812">Transmembrane</keyword>
<reference evidence="2 3" key="1">
    <citation type="submission" date="2020-04" db="EMBL/GenBank/DDBJ databases">
        <title>Massilia sp. RP-1-19 isolated from soil.</title>
        <authorList>
            <person name="Dahal R.H."/>
        </authorList>
    </citation>
    <scope>NUCLEOTIDE SEQUENCE [LARGE SCALE GENOMIC DNA]</scope>
    <source>
        <strain evidence="2 3">RP-1-19</strain>
    </source>
</reference>
<dbReference type="AlphaFoldDB" id="A0A848HR64"/>
<feature type="transmembrane region" description="Helical" evidence="1">
    <location>
        <begin position="146"/>
        <end position="168"/>
    </location>
</feature>
<dbReference type="RefSeq" id="WP_169466085.1">
    <property type="nucleotide sequence ID" value="NZ_JABBGG010000006.1"/>
</dbReference>
<feature type="transmembrane region" description="Helical" evidence="1">
    <location>
        <begin position="49"/>
        <end position="75"/>
    </location>
</feature>
<feature type="transmembrane region" description="Helical" evidence="1">
    <location>
        <begin position="81"/>
        <end position="98"/>
    </location>
</feature>
<accession>A0A848HR64</accession>
<name>A0A848HR64_9BURK</name>
<dbReference type="EMBL" id="JABBGG010000006">
    <property type="protein sequence ID" value="NML61783.1"/>
    <property type="molecule type" value="Genomic_DNA"/>
</dbReference>
<evidence type="ECO:0000313" key="3">
    <source>
        <dbReference type="Proteomes" id="UP000583752"/>
    </source>
</evidence>
<gene>
    <name evidence="2" type="ORF">HHL21_11965</name>
</gene>
<evidence type="ECO:0000256" key="1">
    <source>
        <dbReference type="SAM" id="Phobius"/>
    </source>
</evidence>
<sequence length="184" mass="20022">MSQARLNLCMAAATVVLFCSALFVNELLFTKLEFVPGINWIYLPAGMRLLCILLFAEAGAVGLLLVSWGVCFLYFFPDDVLRSFVGGIVATAAPYLVYRAAGWLAGARTSLADLTPTRLLAYAVAFSIASPLLHHFWFALRGQDNLLWGFLAMAAGDLAGTLIVLYSAKYLLTMLSPRPATQHP</sequence>